<reference evidence="1" key="1">
    <citation type="submission" date="2023-11" db="EMBL/GenBank/DDBJ databases">
        <authorList>
            <person name="Poullet M."/>
        </authorList>
    </citation>
    <scope>NUCLEOTIDE SEQUENCE</scope>
    <source>
        <strain evidence="1">E1834</strain>
    </source>
</reference>
<organism evidence="1 2">
    <name type="scientific">Meloidogyne enterolobii</name>
    <name type="common">Root-knot nematode worm</name>
    <name type="synonym">Meloidogyne mayaguensis</name>
    <dbReference type="NCBI Taxonomy" id="390850"/>
    <lineage>
        <taxon>Eukaryota</taxon>
        <taxon>Metazoa</taxon>
        <taxon>Ecdysozoa</taxon>
        <taxon>Nematoda</taxon>
        <taxon>Chromadorea</taxon>
        <taxon>Rhabditida</taxon>
        <taxon>Tylenchina</taxon>
        <taxon>Tylenchomorpha</taxon>
        <taxon>Tylenchoidea</taxon>
        <taxon>Meloidogynidae</taxon>
        <taxon>Meloidogyninae</taxon>
        <taxon>Meloidogyne</taxon>
    </lineage>
</organism>
<gene>
    <name evidence="1" type="ORF">MENTE1834_LOCUS19447</name>
</gene>
<keyword evidence="2" id="KW-1185">Reference proteome</keyword>
<dbReference type="EMBL" id="CAVMJV010000023">
    <property type="protein sequence ID" value="CAK5072810.1"/>
    <property type="molecule type" value="Genomic_DNA"/>
</dbReference>
<name>A0ACB0Z1N8_MELEN</name>
<evidence type="ECO:0000313" key="2">
    <source>
        <dbReference type="Proteomes" id="UP001497535"/>
    </source>
</evidence>
<sequence length="627" mass="73219">MSQIKIFFNYFLFLYLNILLIFPVNNTLHKNNNNKIINNLFEKFISKQNIFPQQFSIKETNNYQQQPSPGFITNCSEPICEGPLAPIYCSGPLISSAWYFGVQHQCPGTKLLFEPNEILKNFRKIIRGKVIKKGDFMQFCEENFANTDYIKPSNLTDWQPSPKNFELINDSKWRKFAVALHQIWPLLSREFIDDVYKNQHFYPVLSVPNRFLVPGGFFKVFFYWDTYWILKGLYFSNLIETSYGVLKNFAHILNYHGFIPNSGNIQLSRRSQPPFFTQMIKDYFDITKNKSFLQEFLPLAEKELKWWNQNRSIIFEFKEKNYLMFQYKTKTNCPRSENFLEDYQLGIQSKQPLFFWSSTASACESGIDFSSRWYNWKNNTENGGGVGGEGGGEGNEMSRVRTSTNKVLPVDLNVFIAMNYWTMANLSKEIGQNEKAKYYQEMAQNLTDSIHQVLYSKEDGVWYDLDLVEKKLRDKFYPSNIYPLLLENRPNDVCDRIVNYLYKSGALEFKGGIPSSMERNSSEQWDFPNGWAPQQHLFVVSLLNCKNNEKAKDIANKIVNGFLTTTFNGFFNPKKGKPAQMWEKYDVRFEDGQTGFGGEYPPQSGFGWSNGVVLEFIRMFYTKLEGN</sequence>
<evidence type="ECO:0000313" key="1">
    <source>
        <dbReference type="EMBL" id="CAK5072810.1"/>
    </source>
</evidence>
<dbReference type="Proteomes" id="UP001497535">
    <property type="component" value="Unassembled WGS sequence"/>
</dbReference>
<accession>A0ACB0Z1N8</accession>
<comment type="caution">
    <text evidence="1">The sequence shown here is derived from an EMBL/GenBank/DDBJ whole genome shotgun (WGS) entry which is preliminary data.</text>
</comment>
<protein>
    <submittedName>
        <fullName evidence="1">Uncharacterized protein</fullName>
    </submittedName>
</protein>
<proteinExistence type="predicted"/>